<feature type="non-terminal residue" evidence="1">
    <location>
        <position position="1"/>
    </location>
</feature>
<evidence type="ECO:0000313" key="2">
    <source>
        <dbReference type="Proteomes" id="UP001279012"/>
    </source>
</evidence>
<dbReference type="Proteomes" id="UP001279012">
    <property type="component" value="Unassembled WGS sequence"/>
</dbReference>
<feature type="non-terminal residue" evidence="1">
    <location>
        <position position="78"/>
    </location>
</feature>
<accession>A0AAW9EE28</accession>
<proteinExistence type="predicted"/>
<sequence length="78" mass="9017">FQTWQALAGALNEKFKANRPALEKDSEALKALTELERIYNMPSPYEQLRHINPLIEQVAKINSTLVEEKRTHALERVD</sequence>
<comment type="caution">
    <text evidence="1">The sequence shown here is derived from an EMBL/GenBank/DDBJ whole genome shotgun (WGS) entry which is preliminary data.</text>
</comment>
<reference evidence="1" key="1">
    <citation type="submission" date="2023-11" db="EMBL/GenBank/DDBJ databases">
        <title>Detection of rare carbapenemases in Enterobacterales - comparison of two colorimetric and two CIM-based carbapenemase assays.</title>
        <authorList>
            <person name="Schaffarczyk L."/>
            <person name="Noster J."/>
            <person name="Stelzer Y."/>
            <person name="Sattler J."/>
            <person name="Gatermann S."/>
            <person name="Hamprecht A."/>
        </authorList>
    </citation>
    <scope>NUCLEOTIDE SEQUENCE</scope>
    <source>
        <strain evidence="1">CIM-Cont-037</strain>
    </source>
</reference>
<gene>
    <name evidence="1" type="ORF">SJ059_33765</name>
</gene>
<name>A0AAW9EE28_KLEAE</name>
<dbReference type="EMBL" id="JAWZZT010002019">
    <property type="protein sequence ID" value="MDX7019394.1"/>
    <property type="molecule type" value="Genomic_DNA"/>
</dbReference>
<dbReference type="AlphaFoldDB" id="A0AAW9EE28"/>
<organism evidence="1 2">
    <name type="scientific">Klebsiella aerogenes</name>
    <name type="common">Enterobacter aerogenes</name>
    <dbReference type="NCBI Taxonomy" id="548"/>
    <lineage>
        <taxon>Bacteria</taxon>
        <taxon>Pseudomonadati</taxon>
        <taxon>Pseudomonadota</taxon>
        <taxon>Gammaproteobacteria</taxon>
        <taxon>Enterobacterales</taxon>
        <taxon>Enterobacteriaceae</taxon>
        <taxon>Klebsiella/Raoultella group</taxon>
        <taxon>Klebsiella</taxon>
    </lineage>
</organism>
<evidence type="ECO:0000313" key="1">
    <source>
        <dbReference type="EMBL" id="MDX7019394.1"/>
    </source>
</evidence>
<protein>
    <submittedName>
        <fullName evidence="1">Uncharacterized protein</fullName>
    </submittedName>
</protein>